<dbReference type="InterPro" id="IPR011519">
    <property type="entry name" value="UnbV_ASPIC"/>
</dbReference>
<dbReference type="EMBL" id="CP053452">
    <property type="protein sequence ID" value="QJX00833.1"/>
    <property type="molecule type" value="Genomic_DNA"/>
</dbReference>
<keyword evidence="1" id="KW-0732">Signal</keyword>
<protein>
    <recommendedName>
        <fullName evidence="3">ASPIC/UnbV domain-containing protein</fullName>
    </recommendedName>
</protein>
<dbReference type="AlphaFoldDB" id="A0A6M5Z6H4"/>
<sequence>MSRRRAWISCTLIGIAALAVPATVWRVRETPDSPTPSEAESAPFEPAPADTSPAMPFEDVVRSAGISFRHEDGATPTQYLPEVMGGGVAWLDYDRDGFPDLFFVQSGPFPPDPHPSPTTPTSRLYRNRGDGTFADVTSDVGIVTPGYGQGVAVGDYDQDGYPDLFVSHFDGGRLYHNEPNGAGGRRFRDVTAAAGLALNGWCTSCAFGDVHGNGHLDLFVCRYLALDPKNYPHCTEPGRQGPVRSACGPQHFASTRSYLFRNNGNGTFTDVSETAGIEAGGKALGVVVLDLNGDGRADIFVGNDEVLNHHFRNLGGGKFQSVGLRSGTAVTHRGRPMGSMGVEAGDLTGGGLPDLFITTYIQEGTVLFRNLGKGLFTDVSPSAGMFAASWQKVGWGTALFDPDNDGNLDLFVANGHTRRNAADLLPRDDGRPQEYAMRAQLFLGDGKGVFREASRSAGPYFQHPRVSRGVAMCDYNNDGRVDLAVTHVGDAPALLKNQTSTPNHWVRLELEGARHRDPAGSNRDAIGAVVTVRAGGRRFVRFLAGGGSYYSAHDTRVLVGLGAAASVEEVTVRWPNAAGTVQRFGPLAVDRGYKLLEGVAEPQPVAAPPVRSAP</sequence>
<evidence type="ECO:0000259" key="3">
    <source>
        <dbReference type="Pfam" id="PF07593"/>
    </source>
</evidence>
<accession>A0A6M5Z6H4</accession>
<keyword evidence="5" id="KW-1185">Reference proteome</keyword>
<dbReference type="Pfam" id="PF07593">
    <property type="entry name" value="UnbV_ASPIC"/>
    <property type="match status" value="1"/>
</dbReference>
<dbReference type="InterPro" id="IPR027039">
    <property type="entry name" value="Crtac1"/>
</dbReference>
<organism evidence="4 5">
    <name type="scientific">Frigoriglobus tundricola</name>
    <dbReference type="NCBI Taxonomy" id="2774151"/>
    <lineage>
        <taxon>Bacteria</taxon>
        <taxon>Pseudomonadati</taxon>
        <taxon>Planctomycetota</taxon>
        <taxon>Planctomycetia</taxon>
        <taxon>Gemmatales</taxon>
        <taxon>Gemmataceae</taxon>
        <taxon>Frigoriglobus</taxon>
    </lineage>
</organism>
<dbReference type="Proteomes" id="UP000503447">
    <property type="component" value="Chromosome"/>
</dbReference>
<evidence type="ECO:0000313" key="5">
    <source>
        <dbReference type="Proteomes" id="UP000503447"/>
    </source>
</evidence>
<proteinExistence type="predicted"/>
<dbReference type="KEGG" id="ftj:FTUN_8471"/>
<reference evidence="5" key="1">
    <citation type="submission" date="2020-05" db="EMBL/GenBank/DDBJ databases">
        <title>Frigoriglobus tundricola gen. nov., sp. nov., a psychrotolerant cellulolytic planctomycete of the family Gemmataceae with two divergent copies of 16S rRNA gene.</title>
        <authorList>
            <person name="Kulichevskaya I.S."/>
            <person name="Ivanova A.A."/>
            <person name="Naumoff D.G."/>
            <person name="Beletsky A.V."/>
            <person name="Rijpstra W.I.C."/>
            <person name="Sinninghe Damste J.S."/>
            <person name="Mardanov A.V."/>
            <person name="Ravin N.V."/>
            <person name="Dedysh S.N."/>
        </authorList>
    </citation>
    <scope>NUCLEOTIDE SEQUENCE [LARGE SCALE GENOMIC DNA]</scope>
    <source>
        <strain evidence="5">PL17</strain>
    </source>
</reference>
<feature type="region of interest" description="Disordered" evidence="2">
    <location>
        <begin position="29"/>
        <end position="54"/>
    </location>
</feature>
<dbReference type="SUPFAM" id="SSF69318">
    <property type="entry name" value="Integrin alpha N-terminal domain"/>
    <property type="match status" value="1"/>
</dbReference>
<feature type="domain" description="ASPIC/UnbV" evidence="3">
    <location>
        <begin position="525"/>
        <end position="593"/>
    </location>
</feature>
<evidence type="ECO:0000313" key="4">
    <source>
        <dbReference type="EMBL" id="QJX00833.1"/>
    </source>
</evidence>
<dbReference type="InterPro" id="IPR013517">
    <property type="entry name" value="FG-GAP"/>
</dbReference>
<evidence type="ECO:0000256" key="1">
    <source>
        <dbReference type="ARBA" id="ARBA00022729"/>
    </source>
</evidence>
<name>A0A6M5Z6H4_9BACT</name>
<feature type="compositionally biased region" description="Low complexity" evidence="2">
    <location>
        <begin position="35"/>
        <end position="50"/>
    </location>
</feature>
<evidence type="ECO:0000256" key="2">
    <source>
        <dbReference type="SAM" id="MobiDB-lite"/>
    </source>
</evidence>
<dbReference type="Gene3D" id="2.130.10.130">
    <property type="entry name" value="Integrin alpha, N-terminal"/>
    <property type="match status" value="2"/>
</dbReference>
<dbReference type="PANTHER" id="PTHR16026">
    <property type="entry name" value="CARTILAGE ACIDIC PROTEIN 1"/>
    <property type="match status" value="1"/>
</dbReference>
<dbReference type="Pfam" id="PF13517">
    <property type="entry name" value="FG-GAP_3"/>
    <property type="match status" value="3"/>
</dbReference>
<dbReference type="RefSeq" id="WP_171475501.1">
    <property type="nucleotide sequence ID" value="NZ_CP053452.2"/>
</dbReference>
<dbReference type="InterPro" id="IPR028994">
    <property type="entry name" value="Integrin_alpha_N"/>
</dbReference>
<gene>
    <name evidence="4" type="ORF">FTUN_8471</name>
</gene>
<dbReference type="PANTHER" id="PTHR16026:SF0">
    <property type="entry name" value="CARTILAGE ACIDIC PROTEIN 1"/>
    <property type="match status" value="1"/>
</dbReference>